<dbReference type="SUPFAM" id="SSF81665">
    <property type="entry name" value="Calcium ATPase, transmembrane domain M"/>
    <property type="match status" value="1"/>
</dbReference>
<dbReference type="SFLD" id="SFLDG00002">
    <property type="entry name" value="C1.7:_P-type_atpase_like"/>
    <property type="match status" value="1"/>
</dbReference>
<dbReference type="InterPro" id="IPR023214">
    <property type="entry name" value="HAD_sf"/>
</dbReference>
<comment type="subcellular location">
    <subcellularLocation>
        <location evidence="2">Cell inner membrane</location>
        <topology evidence="2">Multi-pass membrane protein</topology>
    </subcellularLocation>
</comment>
<dbReference type="EMBL" id="JAUSUR010000003">
    <property type="protein sequence ID" value="MDQ0360982.1"/>
    <property type="molecule type" value="Genomic_DNA"/>
</dbReference>
<dbReference type="Gene3D" id="2.70.150.10">
    <property type="entry name" value="Calcium-transporting ATPase, cytoplasmic transduction domain A"/>
    <property type="match status" value="1"/>
</dbReference>
<keyword evidence="8" id="KW-0597">Phosphoprotein</keyword>
<dbReference type="Gene3D" id="3.40.1110.10">
    <property type="entry name" value="Calcium-transporting ATPase, cytoplasmic domain N"/>
    <property type="match status" value="1"/>
</dbReference>
<dbReference type="InterPro" id="IPR059000">
    <property type="entry name" value="ATPase_P-type_domA"/>
</dbReference>
<dbReference type="Gene3D" id="1.20.1110.10">
    <property type="entry name" value="Calcium-transporting ATPase, transmembrane domain"/>
    <property type="match status" value="1"/>
</dbReference>
<name>A0ABU0E262_9FIRM</name>
<accession>A0ABU0E262</accession>
<protein>
    <recommendedName>
        <fullName evidence="5">Magnesium-transporting ATPase, P-type 1</fullName>
        <ecNumber evidence="4">7.2.2.14</ecNumber>
    </recommendedName>
    <alternativeName>
        <fullName evidence="16">Mg(2+) transport ATPase, P-type 1</fullName>
    </alternativeName>
</protein>
<dbReference type="SUPFAM" id="SSF81660">
    <property type="entry name" value="Metal cation-transporting ATPase, ATP-binding domain N"/>
    <property type="match status" value="1"/>
</dbReference>
<dbReference type="InterPro" id="IPR023299">
    <property type="entry name" value="ATPase_P-typ_cyto_dom_N"/>
</dbReference>
<evidence type="ECO:0000256" key="8">
    <source>
        <dbReference type="ARBA" id="ARBA00022553"/>
    </source>
</evidence>
<comment type="catalytic activity">
    <reaction evidence="17">
        <text>Mg(2+)(out) + ATP + H2O = Mg(2+)(in) + ADP + phosphate + H(+)</text>
        <dbReference type="Rhea" id="RHEA:10260"/>
        <dbReference type="ChEBI" id="CHEBI:15377"/>
        <dbReference type="ChEBI" id="CHEBI:15378"/>
        <dbReference type="ChEBI" id="CHEBI:18420"/>
        <dbReference type="ChEBI" id="CHEBI:30616"/>
        <dbReference type="ChEBI" id="CHEBI:43474"/>
        <dbReference type="ChEBI" id="CHEBI:456216"/>
        <dbReference type="EC" id="7.2.2.14"/>
    </reaction>
</comment>
<proteinExistence type="inferred from homology"/>
<evidence type="ECO:0000256" key="14">
    <source>
        <dbReference type="ARBA" id="ARBA00022989"/>
    </source>
</evidence>
<dbReference type="InterPro" id="IPR001757">
    <property type="entry name" value="P_typ_ATPase"/>
</dbReference>
<keyword evidence="15 19" id="KW-0472">Membrane</keyword>
<keyword evidence="18" id="KW-0175">Coiled coil</keyword>
<dbReference type="NCBIfam" id="TIGR01494">
    <property type="entry name" value="ATPase_P-type"/>
    <property type="match status" value="3"/>
</dbReference>
<dbReference type="InterPro" id="IPR006415">
    <property type="entry name" value="P-type_ATPase_IIIB"/>
</dbReference>
<evidence type="ECO:0000313" key="21">
    <source>
        <dbReference type="EMBL" id="MDQ0360982.1"/>
    </source>
</evidence>
<feature type="transmembrane region" description="Helical" evidence="19">
    <location>
        <begin position="872"/>
        <end position="892"/>
    </location>
</feature>
<dbReference type="SFLD" id="SFLDS00003">
    <property type="entry name" value="Haloacid_Dehalogenase"/>
    <property type="match status" value="1"/>
</dbReference>
<dbReference type="NCBIfam" id="TIGR01524">
    <property type="entry name" value="ATPase-IIIB_Mg"/>
    <property type="match status" value="1"/>
</dbReference>
<feature type="transmembrane region" description="Helical" evidence="19">
    <location>
        <begin position="79"/>
        <end position="101"/>
    </location>
</feature>
<comment type="function">
    <text evidence="1">Mediates magnesium influx to the cytosol.</text>
</comment>
<dbReference type="Gene3D" id="3.40.50.1000">
    <property type="entry name" value="HAD superfamily/HAD-like"/>
    <property type="match status" value="1"/>
</dbReference>
<evidence type="ECO:0000256" key="15">
    <source>
        <dbReference type="ARBA" id="ARBA00023136"/>
    </source>
</evidence>
<keyword evidence="13" id="KW-1278">Translocase</keyword>
<gene>
    <name evidence="21" type="ORF">J2S15_001729</name>
</gene>
<dbReference type="Pfam" id="PF00690">
    <property type="entry name" value="Cation_ATPase_N"/>
    <property type="match status" value="1"/>
</dbReference>
<evidence type="ECO:0000256" key="19">
    <source>
        <dbReference type="SAM" id="Phobius"/>
    </source>
</evidence>
<feature type="coiled-coil region" evidence="18">
    <location>
        <begin position="1"/>
        <end position="28"/>
    </location>
</feature>
<dbReference type="SFLD" id="SFLDF00027">
    <property type="entry name" value="p-type_atpase"/>
    <property type="match status" value="1"/>
</dbReference>
<dbReference type="CDD" id="cd02077">
    <property type="entry name" value="P-type_ATPase_Mg"/>
    <property type="match status" value="1"/>
</dbReference>
<feature type="transmembrane region" description="Helical" evidence="19">
    <location>
        <begin position="280"/>
        <end position="298"/>
    </location>
</feature>
<evidence type="ECO:0000256" key="17">
    <source>
        <dbReference type="ARBA" id="ARBA00047295"/>
    </source>
</evidence>
<dbReference type="RefSeq" id="WP_307407312.1">
    <property type="nucleotide sequence ID" value="NZ_JAUSUR010000003.1"/>
</dbReference>
<dbReference type="PROSITE" id="PS00154">
    <property type="entry name" value="ATPASE_E1_E2"/>
    <property type="match status" value="1"/>
</dbReference>
<dbReference type="InterPro" id="IPR004014">
    <property type="entry name" value="ATPase_P-typ_cation-transptr_N"/>
</dbReference>
<dbReference type="Proteomes" id="UP001230220">
    <property type="component" value="Unassembled WGS sequence"/>
</dbReference>
<evidence type="ECO:0000256" key="5">
    <source>
        <dbReference type="ARBA" id="ARBA00013555"/>
    </source>
</evidence>
<evidence type="ECO:0000256" key="10">
    <source>
        <dbReference type="ARBA" id="ARBA00022741"/>
    </source>
</evidence>
<keyword evidence="11" id="KW-0067">ATP-binding</keyword>
<feature type="domain" description="Cation-transporting P-type ATPase N-terminal" evidence="20">
    <location>
        <begin position="30"/>
        <end position="103"/>
    </location>
</feature>
<keyword evidence="22" id="KW-1185">Reference proteome</keyword>
<evidence type="ECO:0000256" key="1">
    <source>
        <dbReference type="ARBA" id="ARBA00003954"/>
    </source>
</evidence>
<evidence type="ECO:0000256" key="18">
    <source>
        <dbReference type="SAM" id="Coils"/>
    </source>
</evidence>
<dbReference type="InterPro" id="IPR006068">
    <property type="entry name" value="ATPase_P-typ_cation-transptr_C"/>
</dbReference>
<evidence type="ECO:0000256" key="6">
    <source>
        <dbReference type="ARBA" id="ARBA00022475"/>
    </source>
</evidence>
<keyword evidence="14 19" id="KW-1133">Transmembrane helix</keyword>
<sequence>MAKKIINRRELQKTVNKQEKQKELELKLKRMSSSSLDEVMKEFHTSTEGLLDSQVEVNQEEYGMNILSKNQKDSIFKRLYDAFINPFSLILIGLIFVSFLSDVAFVSASERDYTTIIIITIMVMFSGILRFVQEGKSSDAAEKLNDMIETTTNVKRKGKEPVETPLDEIAVGDIIYLAAGDMIPADMRVFQTKDLFVNQSSLTGESEPVERVSVYNPDVESVTDSSNLVFMGSNVVSGSARGVVINVGDNTMIGAIAGEIGNTIGEESSFEKGVNKVSMILIRFMLIMVPIVFVVNGITKNDWLHALMFAISIAVGLTPEMLPMIVTSSLAKGAVSMSKQKVIVKNINSIQNFGAMNILCTDKTGTITMDKVILQYNMDVHGNEDDRVLRHAFLNSYYQTGLKNYIDLAIINKSDDKGMKEGIIERYTKVDEIPFDFQRRRMSVVVHDLEGKRQMITKGAVEEILSICKYVEFEGKVEEIDDELENEVLGVVKKLNQEGMRVIAVAQKSNPNVIGEFSVSDESEMVLLGYLAFLDPPKETTKAAIEALHNHGVEVKVLTGDNDLVTKTICKQVGLDVEHIILGSELENMSDQEVKDVLPTTNVFAKLTPMQKARLVELMREEDNVVGFMGDGINDAPAMNKADIGISVDTAVDIAKESADIILLEKDLMVLEHGIIEGRKTFANMVKYIKMTASSNFGNMFSVLVASAFLPFLPMSAVQLILLNLAYDLSCTGLPWDNVDSDYLMRPKDWDAKGISGFMKWFGPISSIFDIATYLLLYFVICPMMCGGLLFHEIADPQTQLLYIAVFQTGWLIESMWTQTFVIYLLRTSKVPFVQSRPSLLVGVLTTISVVVMTVIPYTPIGEFLELTPLPFIYYVWIVGFMVLYFALTSFVKHIYVKKYGELL</sequence>
<comment type="caution">
    <text evidence="21">The sequence shown here is derived from an EMBL/GenBank/DDBJ whole genome shotgun (WGS) entry which is preliminary data.</text>
</comment>
<comment type="similarity">
    <text evidence="3">Belongs to the cation transport ATPase (P-type) (TC 3.A.3) family. Type IIIB subfamily.</text>
</comment>
<dbReference type="Pfam" id="PF00689">
    <property type="entry name" value="Cation_ATPase_C"/>
    <property type="match status" value="1"/>
</dbReference>
<reference evidence="21 22" key="1">
    <citation type="submission" date="2023-07" db="EMBL/GenBank/DDBJ databases">
        <title>Genomic Encyclopedia of Type Strains, Phase IV (KMG-IV): sequencing the most valuable type-strain genomes for metagenomic binning, comparative biology and taxonomic classification.</title>
        <authorList>
            <person name="Goeker M."/>
        </authorList>
    </citation>
    <scope>NUCLEOTIDE SEQUENCE [LARGE SCALE GENOMIC DNA]</scope>
    <source>
        <strain evidence="21 22">DSM 16784</strain>
    </source>
</reference>
<dbReference type="InterPro" id="IPR044492">
    <property type="entry name" value="P_typ_ATPase_HD_dom"/>
</dbReference>
<dbReference type="SMART" id="SM00831">
    <property type="entry name" value="Cation_ATPase_N"/>
    <property type="match status" value="1"/>
</dbReference>
<feature type="transmembrane region" description="Helical" evidence="19">
    <location>
        <begin position="757"/>
        <end position="781"/>
    </location>
</feature>
<dbReference type="PRINTS" id="PR01836">
    <property type="entry name" value="MGATPASE"/>
</dbReference>
<evidence type="ECO:0000256" key="9">
    <source>
        <dbReference type="ARBA" id="ARBA00022692"/>
    </source>
</evidence>
<evidence type="ECO:0000256" key="12">
    <source>
        <dbReference type="ARBA" id="ARBA00022842"/>
    </source>
</evidence>
<dbReference type="PANTHER" id="PTHR42861">
    <property type="entry name" value="CALCIUM-TRANSPORTING ATPASE"/>
    <property type="match status" value="1"/>
</dbReference>
<evidence type="ECO:0000256" key="7">
    <source>
        <dbReference type="ARBA" id="ARBA00022519"/>
    </source>
</evidence>
<evidence type="ECO:0000256" key="11">
    <source>
        <dbReference type="ARBA" id="ARBA00022840"/>
    </source>
</evidence>
<dbReference type="InterPro" id="IPR023298">
    <property type="entry name" value="ATPase_P-typ_TM_dom_sf"/>
</dbReference>
<keyword evidence="9 19" id="KW-0812">Transmembrane</keyword>
<dbReference type="EC" id="7.2.2.14" evidence="4"/>
<organism evidence="21 22">
    <name type="scientific">Breznakia pachnodae</name>
    <dbReference type="NCBI Taxonomy" id="265178"/>
    <lineage>
        <taxon>Bacteria</taxon>
        <taxon>Bacillati</taxon>
        <taxon>Bacillota</taxon>
        <taxon>Erysipelotrichia</taxon>
        <taxon>Erysipelotrichales</taxon>
        <taxon>Erysipelotrichaceae</taxon>
        <taxon>Breznakia</taxon>
    </lineage>
</organism>
<evidence type="ECO:0000256" key="4">
    <source>
        <dbReference type="ARBA" id="ARBA00012786"/>
    </source>
</evidence>
<keyword evidence="7" id="KW-0997">Cell inner membrane</keyword>
<dbReference type="SUPFAM" id="SSF56784">
    <property type="entry name" value="HAD-like"/>
    <property type="match status" value="1"/>
</dbReference>
<keyword evidence="6" id="KW-1003">Cell membrane</keyword>
<evidence type="ECO:0000256" key="13">
    <source>
        <dbReference type="ARBA" id="ARBA00022967"/>
    </source>
</evidence>
<dbReference type="NCBIfam" id="NF011702">
    <property type="entry name" value="PRK15122.1"/>
    <property type="match status" value="1"/>
</dbReference>
<evidence type="ECO:0000259" key="20">
    <source>
        <dbReference type="SMART" id="SM00831"/>
    </source>
</evidence>
<evidence type="ECO:0000313" key="22">
    <source>
        <dbReference type="Proteomes" id="UP001230220"/>
    </source>
</evidence>
<keyword evidence="10" id="KW-0547">Nucleotide-binding</keyword>
<keyword evidence="12" id="KW-0460">Magnesium</keyword>
<dbReference type="Pfam" id="PF00122">
    <property type="entry name" value="E1-E2_ATPase"/>
    <property type="match status" value="1"/>
</dbReference>
<dbReference type="InterPro" id="IPR036412">
    <property type="entry name" value="HAD-like_sf"/>
</dbReference>
<evidence type="ECO:0000256" key="2">
    <source>
        <dbReference type="ARBA" id="ARBA00004429"/>
    </source>
</evidence>
<dbReference type="SUPFAM" id="SSF81653">
    <property type="entry name" value="Calcium ATPase, transduction domain A"/>
    <property type="match status" value="1"/>
</dbReference>
<feature type="transmembrane region" description="Helical" evidence="19">
    <location>
        <begin position="304"/>
        <end position="331"/>
    </location>
</feature>
<evidence type="ECO:0000256" key="3">
    <source>
        <dbReference type="ARBA" id="ARBA00008746"/>
    </source>
</evidence>
<dbReference type="InterPro" id="IPR018303">
    <property type="entry name" value="ATPase_P-typ_P_site"/>
</dbReference>
<dbReference type="InterPro" id="IPR008250">
    <property type="entry name" value="ATPase_P-typ_transduc_dom_A_sf"/>
</dbReference>
<feature type="transmembrane region" description="Helical" evidence="19">
    <location>
        <begin position="113"/>
        <end position="132"/>
    </location>
</feature>
<feature type="transmembrane region" description="Helical" evidence="19">
    <location>
        <begin position="838"/>
        <end position="860"/>
    </location>
</feature>
<evidence type="ECO:0000256" key="16">
    <source>
        <dbReference type="ARBA" id="ARBA00029806"/>
    </source>
</evidence>
<dbReference type="Pfam" id="PF13246">
    <property type="entry name" value="Cation_ATPase"/>
    <property type="match status" value="1"/>
</dbReference>